<protein>
    <recommendedName>
        <fullName evidence="3">DUF3304 domain-containing protein</fullName>
    </recommendedName>
</protein>
<sequence length="168" mass="18758">MRGQDEKNATSKKFALSSPDRRHTIRLIALGLSMPLVACGRAVPKYIVLDVVMYSYVDRVITDIIFNDTDLGVMNRYGSTGTIVGVGIPFGIQKLQWTLGGPKGTPRNGEVVITNGKLTISRQQIPDGTRYLGLHLYPDSTAEVTFDEFLPQRTQRGKEYRLKRAKNE</sequence>
<gene>
    <name evidence="1" type="ORF">J3P46_11545</name>
</gene>
<name>A0AAJ4MWC2_9BURK</name>
<accession>A0AAJ4MWC2</accession>
<evidence type="ECO:0000313" key="1">
    <source>
        <dbReference type="EMBL" id="QSX98461.1"/>
    </source>
</evidence>
<organism evidence="1 2">
    <name type="scientific">Janthinobacterium lividum</name>
    <dbReference type="NCBI Taxonomy" id="29581"/>
    <lineage>
        <taxon>Bacteria</taxon>
        <taxon>Pseudomonadati</taxon>
        <taxon>Pseudomonadota</taxon>
        <taxon>Betaproteobacteria</taxon>
        <taxon>Burkholderiales</taxon>
        <taxon>Oxalobacteraceae</taxon>
        <taxon>Janthinobacterium</taxon>
    </lineage>
</organism>
<evidence type="ECO:0000313" key="2">
    <source>
        <dbReference type="Proteomes" id="UP000662821"/>
    </source>
</evidence>
<evidence type="ECO:0008006" key="3">
    <source>
        <dbReference type="Google" id="ProtNLM"/>
    </source>
</evidence>
<proteinExistence type="predicted"/>
<dbReference type="Proteomes" id="UP000662821">
    <property type="component" value="Chromosome"/>
</dbReference>
<dbReference type="AlphaFoldDB" id="A0AAJ4MWC2"/>
<dbReference type="EMBL" id="CP071520">
    <property type="protein sequence ID" value="QSX98461.1"/>
    <property type="molecule type" value="Genomic_DNA"/>
</dbReference>
<reference evidence="1 2" key="1">
    <citation type="submission" date="2021-03" db="EMBL/GenBank/DDBJ databases">
        <title>Draft genome sequence of Janthinobacterium sp. strain PLB02 isolated from infected primmorphs (Lubomirskia baicalensis).</title>
        <authorList>
            <person name="Chernogor L.I."/>
            <person name="Belikov S.I."/>
            <person name="Petrushin I.S."/>
        </authorList>
    </citation>
    <scope>NUCLEOTIDE SEQUENCE [LARGE SCALE GENOMIC DNA]</scope>
    <source>
        <strain evidence="1 2">PLB02</strain>
    </source>
</reference>
<dbReference type="RefSeq" id="WP_208672471.1">
    <property type="nucleotide sequence ID" value="NZ_CP071520.1"/>
</dbReference>